<accession>A0A9D2T647</accession>
<dbReference type="PANTHER" id="PTHR46246:SF1">
    <property type="entry name" value="GUANOSINE-3',5'-BIS(DIPHOSPHATE) 3'-PYROPHOSPHOHYDROLASE MESH1"/>
    <property type="match status" value="1"/>
</dbReference>
<dbReference type="PANTHER" id="PTHR46246">
    <property type="entry name" value="GUANOSINE-3',5'-BIS(DIPHOSPHATE) 3'-PYROPHOSPHOHYDROLASE MESH1"/>
    <property type="match status" value="1"/>
</dbReference>
<dbReference type="Pfam" id="PF13328">
    <property type="entry name" value="HD_4"/>
    <property type="match status" value="1"/>
</dbReference>
<organism evidence="2 3">
    <name type="scientific">Candidatus Lachnoclostridium pullistercoris</name>
    <dbReference type="NCBI Taxonomy" id="2838632"/>
    <lineage>
        <taxon>Bacteria</taxon>
        <taxon>Bacillati</taxon>
        <taxon>Bacillota</taxon>
        <taxon>Clostridia</taxon>
        <taxon>Lachnospirales</taxon>
        <taxon>Lachnospiraceae</taxon>
    </lineage>
</organism>
<gene>
    <name evidence="2" type="ORF">IAA04_00100</name>
</gene>
<dbReference type="SMART" id="SM00471">
    <property type="entry name" value="HDc"/>
    <property type="match status" value="1"/>
</dbReference>
<feature type="domain" description="HD/PDEase" evidence="1">
    <location>
        <begin position="21"/>
        <end position="127"/>
    </location>
</feature>
<dbReference type="InterPro" id="IPR003607">
    <property type="entry name" value="HD/PDEase_dom"/>
</dbReference>
<dbReference type="GO" id="GO:0008893">
    <property type="term" value="F:guanosine-3',5'-bis(diphosphate) 3'-diphosphatase activity"/>
    <property type="evidence" value="ECO:0007669"/>
    <property type="project" value="TreeGrafter"/>
</dbReference>
<dbReference type="InterPro" id="IPR052194">
    <property type="entry name" value="MESH1"/>
</dbReference>
<reference evidence="2" key="1">
    <citation type="journal article" date="2021" name="PeerJ">
        <title>Extensive microbial diversity within the chicken gut microbiome revealed by metagenomics and culture.</title>
        <authorList>
            <person name="Gilroy R."/>
            <person name="Ravi A."/>
            <person name="Getino M."/>
            <person name="Pursley I."/>
            <person name="Horton D.L."/>
            <person name="Alikhan N.F."/>
            <person name="Baker D."/>
            <person name="Gharbi K."/>
            <person name="Hall N."/>
            <person name="Watson M."/>
            <person name="Adriaenssens E.M."/>
            <person name="Foster-Nyarko E."/>
            <person name="Jarju S."/>
            <person name="Secka A."/>
            <person name="Antonio M."/>
            <person name="Oren A."/>
            <person name="Chaudhuri R.R."/>
            <person name="La Ragione R."/>
            <person name="Hildebrand F."/>
            <person name="Pallen M.J."/>
        </authorList>
    </citation>
    <scope>NUCLEOTIDE SEQUENCE</scope>
    <source>
        <strain evidence="2">CHK183-5548</strain>
    </source>
</reference>
<dbReference type="EMBL" id="DWWL01000002">
    <property type="protein sequence ID" value="HJC46440.1"/>
    <property type="molecule type" value="Genomic_DNA"/>
</dbReference>
<dbReference type="Proteomes" id="UP000823883">
    <property type="component" value="Unassembled WGS sequence"/>
</dbReference>
<comment type="caution">
    <text evidence="2">The sequence shown here is derived from an EMBL/GenBank/DDBJ whole genome shotgun (WGS) entry which is preliminary data.</text>
</comment>
<evidence type="ECO:0000313" key="3">
    <source>
        <dbReference type="Proteomes" id="UP000823883"/>
    </source>
</evidence>
<dbReference type="Gene3D" id="1.10.3210.10">
    <property type="entry name" value="Hypothetical protein af1432"/>
    <property type="match status" value="1"/>
</dbReference>
<dbReference type="AlphaFoldDB" id="A0A9D2T647"/>
<sequence length="184" mass="21239">MIKEAVEFAVEAHKGGVRKGTQIPYIVHPLEAAVIVRSMTGDEELIAAAVLHDVLEDTDASEEEVRRQFGNRVADLVVKETDNKSLSWLERKTEKLKRVEAGNRDLKIVVLGDKLSNIRSIARDYLTEGESLWGRFNDKRKDAHAWYYWNMADRLKELAECEPYREYVSLCRQVFGEKKSEWNI</sequence>
<dbReference type="SUPFAM" id="SSF109604">
    <property type="entry name" value="HD-domain/PDEase-like"/>
    <property type="match status" value="1"/>
</dbReference>
<evidence type="ECO:0000313" key="2">
    <source>
        <dbReference type="EMBL" id="HJC46440.1"/>
    </source>
</evidence>
<proteinExistence type="predicted"/>
<name>A0A9D2T647_9FIRM</name>
<reference evidence="2" key="2">
    <citation type="submission" date="2021-04" db="EMBL/GenBank/DDBJ databases">
        <authorList>
            <person name="Gilroy R."/>
        </authorList>
    </citation>
    <scope>NUCLEOTIDE SEQUENCE</scope>
    <source>
        <strain evidence="2">CHK183-5548</strain>
    </source>
</reference>
<protein>
    <submittedName>
        <fullName evidence="2">HD domain-containing protein</fullName>
    </submittedName>
</protein>
<evidence type="ECO:0000259" key="1">
    <source>
        <dbReference type="SMART" id="SM00471"/>
    </source>
</evidence>